<keyword evidence="1" id="KW-0472">Membrane</keyword>
<sequence>MPVIYERETISQRLEPNDTQRITLYIIGAYFVGILILWNLPYIKHILYPFKLLVVGLHEFSHAAAGCCTGARIEAIEIEPNEGGVTRMRGGVQCCTLPAGYLGSSLIGALLIFCGFNILASKIVSILLGLCLIAVLIWARNWLTRGITVLFIGLIVVLWIVQDSAGLKYFVLFVGVMSCFYSVWDIMDDLVMRKVNESDASKFAQMCGCCPPQVWGFIWLIISILFLVASVIAGILAFKQDNAAQKQSADHFLKM</sequence>
<dbReference type="Pfam" id="PF13398">
    <property type="entry name" value="Peptidase_M50B"/>
    <property type="match status" value="1"/>
</dbReference>
<feature type="transmembrane region" description="Helical" evidence="1">
    <location>
        <begin position="22"/>
        <end position="43"/>
    </location>
</feature>
<dbReference type="Proteomes" id="UP000789739">
    <property type="component" value="Unassembled WGS sequence"/>
</dbReference>
<dbReference type="InterPro" id="IPR049500">
    <property type="entry name" value="Peptidase_M50B-like"/>
</dbReference>
<dbReference type="AlphaFoldDB" id="A0A9N9FTD1"/>
<evidence type="ECO:0000256" key="1">
    <source>
        <dbReference type="SAM" id="Phobius"/>
    </source>
</evidence>
<keyword evidence="3" id="KW-1185">Reference proteome</keyword>
<comment type="caution">
    <text evidence="2">The sequence shown here is derived from an EMBL/GenBank/DDBJ whole genome shotgun (WGS) entry which is preliminary data.</text>
</comment>
<feature type="transmembrane region" description="Helical" evidence="1">
    <location>
        <begin position="142"/>
        <end position="161"/>
    </location>
</feature>
<dbReference type="EMBL" id="CAJVPI010000664">
    <property type="protein sequence ID" value="CAG8560763.1"/>
    <property type="molecule type" value="Genomic_DNA"/>
</dbReference>
<feature type="transmembrane region" description="Helical" evidence="1">
    <location>
        <begin position="106"/>
        <end position="135"/>
    </location>
</feature>
<organism evidence="2 3">
    <name type="scientific">Paraglomus brasilianum</name>
    <dbReference type="NCBI Taxonomy" id="144538"/>
    <lineage>
        <taxon>Eukaryota</taxon>
        <taxon>Fungi</taxon>
        <taxon>Fungi incertae sedis</taxon>
        <taxon>Mucoromycota</taxon>
        <taxon>Glomeromycotina</taxon>
        <taxon>Glomeromycetes</taxon>
        <taxon>Paraglomerales</taxon>
        <taxon>Paraglomeraceae</taxon>
        <taxon>Paraglomus</taxon>
    </lineage>
</organism>
<accession>A0A9N9FTD1</accession>
<proteinExistence type="predicted"/>
<dbReference type="OrthoDB" id="40823at2759"/>
<evidence type="ECO:0000313" key="2">
    <source>
        <dbReference type="EMBL" id="CAG8560763.1"/>
    </source>
</evidence>
<gene>
    <name evidence="2" type="ORF">PBRASI_LOCUS5580</name>
</gene>
<dbReference type="PANTHER" id="PTHR33979">
    <property type="entry name" value="OS02G0221600 PROTEIN"/>
    <property type="match status" value="1"/>
</dbReference>
<reference evidence="2" key="1">
    <citation type="submission" date="2021-06" db="EMBL/GenBank/DDBJ databases">
        <authorList>
            <person name="Kallberg Y."/>
            <person name="Tangrot J."/>
            <person name="Rosling A."/>
        </authorList>
    </citation>
    <scope>NUCLEOTIDE SEQUENCE</scope>
    <source>
        <strain evidence="2">BR232B</strain>
    </source>
</reference>
<dbReference type="PANTHER" id="PTHR33979:SF2">
    <property type="entry name" value="PEPTIDASE M50B-LIKE-DOMAIN-CONTAINING PROTEIN"/>
    <property type="match status" value="1"/>
</dbReference>
<keyword evidence="1" id="KW-1133">Transmembrane helix</keyword>
<name>A0A9N9FTD1_9GLOM</name>
<protein>
    <submittedName>
        <fullName evidence="2">11047_t:CDS:1</fullName>
    </submittedName>
</protein>
<feature type="transmembrane region" description="Helical" evidence="1">
    <location>
        <begin position="167"/>
        <end position="184"/>
    </location>
</feature>
<feature type="transmembrane region" description="Helical" evidence="1">
    <location>
        <begin position="214"/>
        <end position="238"/>
    </location>
</feature>
<evidence type="ECO:0000313" key="3">
    <source>
        <dbReference type="Proteomes" id="UP000789739"/>
    </source>
</evidence>
<keyword evidence="1" id="KW-0812">Transmembrane</keyword>